<dbReference type="EMBL" id="VIKS01000001">
    <property type="protein sequence ID" value="TQV89388.1"/>
    <property type="molecule type" value="Genomic_DNA"/>
</dbReference>
<dbReference type="AlphaFoldDB" id="A0A545UIV2"/>
<protein>
    <recommendedName>
        <fullName evidence="3">DUF4404 family protein</fullName>
    </recommendedName>
</protein>
<dbReference type="OrthoDB" id="5917758at2"/>
<dbReference type="Proteomes" id="UP000315439">
    <property type="component" value="Unassembled WGS sequence"/>
</dbReference>
<proteinExistence type="predicted"/>
<reference evidence="1 2" key="1">
    <citation type="submission" date="2019-07" db="EMBL/GenBank/DDBJ databases">
        <title>Draft genome for Aliikangiella sp. M105.</title>
        <authorList>
            <person name="Wang G."/>
        </authorList>
    </citation>
    <scope>NUCLEOTIDE SEQUENCE [LARGE SCALE GENOMIC DNA]</scope>
    <source>
        <strain evidence="1 2">M105</strain>
    </source>
</reference>
<gene>
    <name evidence="1" type="ORF">FLL46_00455</name>
</gene>
<evidence type="ECO:0000313" key="1">
    <source>
        <dbReference type="EMBL" id="TQV89388.1"/>
    </source>
</evidence>
<evidence type="ECO:0008006" key="3">
    <source>
        <dbReference type="Google" id="ProtNLM"/>
    </source>
</evidence>
<evidence type="ECO:0000313" key="2">
    <source>
        <dbReference type="Proteomes" id="UP000315439"/>
    </source>
</evidence>
<name>A0A545UIV2_9GAMM</name>
<dbReference type="RefSeq" id="WP_142891452.1">
    <property type="nucleotide sequence ID" value="NZ_ML660160.1"/>
</dbReference>
<accession>A0A545UIV2</accession>
<sequence>MTDIKVGDSKNSVIVGGSVSNSTVSVNVQNSDMKIFDDLQNALAEIDDENTRKSLEVAIEQMKGSVGTPTFATHYKNFMSIASDHVTVLSPFISNLAQLLV</sequence>
<organism evidence="1 2">
    <name type="scientific">Aliikangiella coralliicola</name>
    <dbReference type="NCBI Taxonomy" id="2592383"/>
    <lineage>
        <taxon>Bacteria</taxon>
        <taxon>Pseudomonadati</taxon>
        <taxon>Pseudomonadota</taxon>
        <taxon>Gammaproteobacteria</taxon>
        <taxon>Oceanospirillales</taxon>
        <taxon>Pleioneaceae</taxon>
        <taxon>Aliikangiella</taxon>
    </lineage>
</organism>
<keyword evidence="2" id="KW-1185">Reference proteome</keyword>
<comment type="caution">
    <text evidence="1">The sequence shown here is derived from an EMBL/GenBank/DDBJ whole genome shotgun (WGS) entry which is preliminary data.</text>
</comment>